<gene>
    <name evidence="1" type="ORF">X975_20795</name>
</gene>
<feature type="non-terminal residue" evidence="1">
    <location>
        <position position="8"/>
    </location>
</feature>
<dbReference type="Proteomes" id="UP000054359">
    <property type="component" value="Unassembled WGS sequence"/>
</dbReference>
<feature type="non-terminal residue" evidence="1">
    <location>
        <position position="1"/>
    </location>
</feature>
<evidence type="ECO:0000313" key="2">
    <source>
        <dbReference type="Proteomes" id="UP000054359"/>
    </source>
</evidence>
<accession>A0A087TEP7</accession>
<reference evidence="1 2" key="1">
    <citation type="submission" date="2013-11" db="EMBL/GenBank/DDBJ databases">
        <title>Genome sequencing of Stegodyphus mimosarum.</title>
        <authorList>
            <person name="Bechsgaard J."/>
        </authorList>
    </citation>
    <scope>NUCLEOTIDE SEQUENCE [LARGE SCALE GENOMIC DNA]</scope>
</reference>
<keyword evidence="2" id="KW-1185">Reference proteome</keyword>
<proteinExistence type="predicted"/>
<protein>
    <submittedName>
        <fullName evidence="1">Uncharacterized protein</fullName>
    </submittedName>
</protein>
<name>A0A087TEP7_STEMI</name>
<organism evidence="1 2">
    <name type="scientific">Stegodyphus mimosarum</name>
    <name type="common">African social velvet spider</name>
    <dbReference type="NCBI Taxonomy" id="407821"/>
    <lineage>
        <taxon>Eukaryota</taxon>
        <taxon>Metazoa</taxon>
        <taxon>Ecdysozoa</taxon>
        <taxon>Arthropoda</taxon>
        <taxon>Chelicerata</taxon>
        <taxon>Arachnida</taxon>
        <taxon>Araneae</taxon>
        <taxon>Araneomorphae</taxon>
        <taxon>Entelegynae</taxon>
        <taxon>Eresoidea</taxon>
        <taxon>Eresidae</taxon>
        <taxon>Stegodyphus</taxon>
    </lineage>
</organism>
<sequence>DIEGIKKI</sequence>
<dbReference type="EMBL" id="KK114877">
    <property type="protein sequence ID" value="KFM63586.1"/>
    <property type="molecule type" value="Genomic_DNA"/>
</dbReference>
<evidence type="ECO:0000313" key="1">
    <source>
        <dbReference type="EMBL" id="KFM63586.1"/>
    </source>
</evidence>